<dbReference type="Pfam" id="PF01292">
    <property type="entry name" value="Ni_hydr_CYTB"/>
    <property type="match status" value="1"/>
</dbReference>
<evidence type="ECO:0000256" key="1">
    <source>
        <dbReference type="ARBA" id="ARBA00001970"/>
    </source>
</evidence>
<feature type="transmembrane region" description="Helical" evidence="13">
    <location>
        <begin position="21"/>
        <end position="40"/>
    </location>
</feature>
<dbReference type="InterPro" id="IPR011577">
    <property type="entry name" value="Cyt_b561_bac/Ni-Hgenase"/>
</dbReference>
<keyword evidence="9 13" id="KW-1133">Transmembrane helix</keyword>
<dbReference type="PANTHER" id="PTHR30529:SF7">
    <property type="entry name" value="CYTOCHROME B561 BACTERIAL_NI-HYDROGENASE DOMAIN-CONTAINING PROTEIN"/>
    <property type="match status" value="1"/>
</dbReference>
<evidence type="ECO:0000259" key="14">
    <source>
        <dbReference type="Pfam" id="PF01292"/>
    </source>
</evidence>
<keyword evidence="5" id="KW-0349">Heme</keyword>
<dbReference type="PANTHER" id="PTHR30529">
    <property type="entry name" value="CYTOCHROME B561"/>
    <property type="match status" value="1"/>
</dbReference>
<dbReference type="GO" id="GO:0020037">
    <property type="term" value="F:heme binding"/>
    <property type="evidence" value="ECO:0007669"/>
    <property type="project" value="TreeGrafter"/>
</dbReference>
<keyword evidence="11 13" id="KW-0472">Membrane</keyword>
<evidence type="ECO:0000313" key="15">
    <source>
        <dbReference type="EMBL" id="SDQ02102.1"/>
    </source>
</evidence>
<dbReference type="AlphaFoldDB" id="A0A1H0XGN7"/>
<keyword evidence="16" id="KW-1185">Reference proteome</keyword>
<feature type="transmembrane region" description="Helical" evidence="13">
    <location>
        <begin position="85"/>
        <end position="106"/>
    </location>
</feature>
<dbReference type="GO" id="GO:0005886">
    <property type="term" value="C:plasma membrane"/>
    <property type="evidence" value="ECO:0007669"/>
    <property type="project" value="UniProtKB-SubCell"/>
</dbReference>
<dbReference type="Gene3D" id="1.20.950.20">
    <property type="entry name" value="Transmembrane di-heme cytochromes, Chain C"/>
    <property type="match status" value="1"/>
</dbReference>
<dbReference type="SUPFAM" id="SSF81342">
    <property type="entry name" value="Transmembrane di-heme cytochromes"/>
    <property type="match status" value="1"/>
</dbReference>
<evidence type="ECO:0000256" key="4">
    <source>
        <dbReference type="ARBA" id="ARBA00022475"/>
    </source>
</evidence>
<dbReference type="EMBL" id="FNJJ01000016">
    <property type="protein sequence ID" value="SDQ02102.1"/>
    <property type="molecule type" value="Genomic_DNA"/>
</dbReference>
<evidence type="ECO:0000256" key="3">
    <source>
        <dbReference type="ARBA" id="ARBA00022448"/>
    </source>
</evidence>
<evidence type="ECO:0000256" key="8">
    <source>
        <dbReference type="ARBA" id="ARBA00022982"/>
    </source>
</evidence>
<keyword evidence="3" id="KW-0813">Transport</keyword>
<evidence type="ECO:0000256" key="6">
    <source>
        <dbReference type="ARBA" id="ARBA00022692"/>
    </source>
</evidence>
<proteinExistence type="inferred from homology"/>
<dbReference type="GO" id="GO:0022904">
    <property type="term" value="P:respiratory electron transport chain"/>
    <property type="evidence" value="ECO:0007669"/>
    <property type="project" value="InterPro"/>
</dbReference>
<evidence type="ECO:0000313" key="16">
    <source>
        <dbReference type="Proteomes" id="UP000199460"/>
    </source>
</evidence>
<organism evidence="15 16">
    <name type="scientific">Ectopseudomonas guguanensis</name>
    <dbReference type="NCBI Taxonomy" id="1198456"/>
    <lineage>
        <taxon>Bacteria</taxon>
        <taxon>Pseudomonadati</taxon>
        <taxon>Pseudomonadota</taxon>
        <taxon>Gammaproteobacteria</taxon>
        <taxon>Pseudomonadales</taxon>
        <taxon>Pseudomonadaceae</taxon>
        <taxon>Ectopseudomonas</taxon>
    </lineage>
</organism>
<evidence type="ECO:0000256" key="11">
    <source>
        <dbReference type="ARBA" id="ARBA00023136"/>
    </source>
</evidence>
<comment type="cofactor">
    <cofactor evidence="1">
        <name>heme b</name>
        <dbReference type="ChEBI" id="CHEBI:60344"/>
    </cofactor>
</comment>
<reference evidence="16" key="1">
    <citation type="submission" date="2016-10" db="EMBL/GenBank/DDBJ databases">
        <authorList>
            <person name="Varghese N."/>
            <person name="Submissions S."/>
        </authorList>
    </citation>
    <scope>NUCLEOTIDE SEQUENCE [LARGE SCALE GENOMIC DNA]</scope>
    <source>
        <strain evidence="16">JCM 18416</strain>
    </source>
</reference>
<dbReference type="GO" id="GO:0046872">
    <property type="term" value="F:metal ion binding"/>
    <property type="evidence" value="ECO:0007669"/>
    <property type="project" value="UniProtKB-KW"/>
</dbReference>
<feature type="transmembrane region" description="Helical" evidence="13">
    <location>
        <begin position="55"/>
        <end position="73"/>
    </location>
</feature>
<protein>
    <submittedName>
        <fullName evidence="15">Cytochrome b561</fullName>
    </submittedName>
</protein>
<evidence type="ECO:0000256" key="10">
    <source>
        <dbReference type="ARBA" id="ARBA00023004"/>
    </source>
</evidence>
<comment type="similarity">
    <text evidence="12">Belongs to the cytochrome b561 family.</text>
</comment>
<comment type="subcellular location">
    <subcellularLocation>
        <location evidence="2">Cell membrane</location>
        <topology evidence="2">Multi-pass membrane protein</topology>
    </subcellularLocation>
</comment>
<sequence length="178" mass="19959">MMSTLHDSAQRYGAVTRLLHWSMAVLLGWQFVTVLAHVLLEDSALDKFAWSTHKATGLLLMVLVVIRLLWAFCSRNRRPAAVSTLARFGHLALYGLLFVIPFVALLRQYGSGREFVAFGMTVMPGFSDPKIDWMIAPASLLHGNLGWLLLFMVIGHAAMAFIHRRHGDEDVLARMIGR</sequence>
<name>A0A1H0XGN7_9GAMM</name>
<dbReference type="GO" id="GO:0009055">
    <property type="term" value="F:electron transfer activity"/>
    <property type="evidence" value="ECO:0007669"/>
    <property type="project" value="InterPro"/>
</dbReference>
<evidence type="ECO:0000256" key="9">
    <source>
        <dbReference type="ARBA" id="ARBA00022989"/>
    </source>
</evidence>
<keyword evidence="6 13" id="KW-0812">Transmembrane</keyword>
<accession>A0A1H0XGN7</accession>
<keyword evidence="10" id="KW-0408">Iron</keyword>
<keyword evidence="7" id="KW-0479">Metal-binding</keyword>
<dbReference type="Proteomes" id="UP000199460">
    <property type="component" value="Unassembled WGS sequence"/>
</dbReference>
<keyword evidence="8" id="KW-0249">Electron transport</keyword>
<dbReference type="InterPro" id="IPR016174">
    <property type="entry name" value="Di-haem_cyt_TM"/>
</dbReference>
<dbReference type="InterPro" id="IPR052168">
    <property type="entry name" value="Cytochrome_b561_oxidase"/>
</dbReference>
<evidence type="ECO:0000256" key="7">
    <source>
        <dbReference type="ARBA" id="ARBA00022723"/>
    </source>
</evidence>
<evidence type="ECO:0000256" key="12">
    <source>
        <dbReference type="ARBA" id="ARBA00037975"/>
    </source>
</evidence>
<feature type="domain" description="Cytochrome b561 bacterial/Ni-hydrogenase" evidence="14">
    <location>
        <begin position="11"/>
        <end position="177"/>
    </location>
</feature>
<keyword evidence="4" id="KW-1003">Cell membrane</keyword>
<evidence type="ECO:0000256" key="5">
    <source>
        <dbReference type="ARBA" id="ARBA00022617"/>
    </source>
</evidence>
<evidence type="ECO:0000256" key="13">
    <source>
        <dbReference type="SAM" id="Phobius"/>
    </source>
</evidence>
<gene>
    <name evidence="15" type="ORF">SAMN05216213_116135</name>
</gene>
<evidence type="ECO:0000256" key="2">
    <source>
        <dbReference type="ARBA" id="ARBA00004651"/>
    </source>
</evidence>